<keyword evidence="2" id="KW-0413">Isomerase</keyword>
<dbReference type="RefSeq" id="WP_283740408.1">
    <property type="nucleotide sequence ID" value="NZ_JASJEV010000005.1"/>
</dbReference>
<evidence type="ECO:0000256" key="1">
    <source>
        <dbReference type="ARBA" id="ARBA00007529"/>
    </source>
</evidence>
<dbReference type="SUPFAM" id="SSF54506">
    <property type="entry name" value="Diaminopimelate epimerase-like"/>
    <property type="match status" value="1"/>
</dbReference>
<name>A0ABT7AGE9_9HYPH</name>
<organism evidence="2 3">
    <name type="scientific">Chelatococcus albus</name>
    <dbReference type="NCBI Taxonomy" id="3047466"/>
    <lineage>
        <taxon>Bacteria</taxon>
        <taxon>Pseudomonadati</taxon>
        <taxon>Pseudomonadota</taxon>
        <taxon>Alphaproteobacteria</taxon>
        <taxon>Hyphomicrobiales</taxon>
        <taxon>Chelatococcaceae</taxon>
        <taxon>Chelatococcus</taxon>
    </lineage>
</organism>
<comment type="similarity">
    <text evidence="1">Belongs to the proline racemase family.</text>
</comment>
<protein>
    <submittedName>
        <fullName evidence="2">4-hydroxyproline epimerase</fullName>
        <ecNumber evidence="2">5.1.1.8</ecNumber>
    </submittedName>
</protein>
<keyword evidence="3" id="KW-1185">Reference proteome</keyword>
<dbReference type="PIRSF" id="PIRSF029792">
    <property type="entry name" value="Pro_racemase"/>
    <property type="match status" value="1"/>
</dbReference>
<accession>A0ABT7AGE9</accession>
<evidence type="ECO:0000313" key="2">
    <source>
        <dbReference type="EMBL" id="MDJ1158408.1"/>
    </source>
</evidence>
<dbReference type="NCBIfam" id="NF010578">
    <property type="entry name" value="PRK13971.1"/>
    <property type="match status" value="1"/>
</dbReference>
<evidence type="ECO:0000313" key="3">
    <source>
        <dbReference type="Proteomes" id="UP001321492"/>
    </source>
</evidence>
<gene>
    <name evidence="2" type="ORF">QNA08_09200</name>
</gene>
<dbReference type="GO" id="GO:0047580">
    <property type="term" value="F:4-hydroxyproline epimerase activity"/>
    <property type="evidence" value="ECO:0007669"/>
    <property type="project" value="UniProtKB-EC"/>
</dbReference>
<dbReference type="PANTHER" id="PTHR33442:SF5">
    <property type="entry name" value="BIFUNCTIONAL TRANS-3-HYDROXY-L-PROLINE DEHYDRATASE_2-EPIMERASE"/>
    <property type="match status" value="1"/>
</dbReference>
<dbReference type="InterPro" id="IPR008794">
    <property type="entry name" value="Pro_racemase_fam"/>
</dbReference>
<dbReference type="SFLD" id="SFLDS00028">
    <property type="entry name" value="Proline_Racemase"/>
    <property type="match status" value="1"/>
</dbReference>
<sequence>MATHTFFCIDGHTCGNPVRVVAGGGPRLEGRTMSEKRAHFLAEYDWIRTGLMFEPRGHDMMSGAILYPPTREDCDVAFLFIETSGCLPMCGHGTIGTVTMALERGLVQPREPGVLRIDTPAGLVEARYEQNGPFVERVRITNVPSFLYARGLEAEVEGLGRLTVDVAYGGNFYAIVEPQEAFTDIADVEPSDILRWSPRVRAAFRDKYDFVHPENPAIRGLSHVLWTGRPQSPEAHARNAVFYGDKAIDRSPCGTGTSARMAQWAALGKLKVGDSFIHESIIGTMFRGRVEAETTVGNFSAVVPSIEGWARMTGYNTIFIDDRDPLAHGFQVKDRG</sequence>
<dbReference type="PANTHER" id="PTHR33442">
    <property type="entry name" value="TRANS-3-HYDROXY-L-PROLINE DEHYDRATASE"/>
    <property type="match status" value="1"/>
</dbReference>
<dbReference type="EMBL" id="JASJEV010000005">
    <property type="protein sequence ID" value="MDJ1158408.1"/>
    <property type="molecule type" value="Genomic_DNA"/>
</dbReference>
<dbReference type="EC" id="5.1.1.8" evidence="2"/>
<comment type="caution">
    <text evidence="2">The sequence shown here is derived from an EMBL/GenBank/DDBJ whole genome shotgun (WGS) entry which is preliminary data.</text>
</comment>
<dbReference type="Pfam" id="PF05544">
    <property type="entry name" value="Pro_racemase"/>
    <property type="match status" value="1"/>
</dbReference>
<reference evidence="2 3" key="1">
    <citation type="submission" date="2023-05" db="EMBL/GenBank/DDBJ databases">
        <title>Chelatococcus sp. nov., a moderately thermophilic bacterium isolated from hot spring microbial mat.</title>
        <authorList>
            <person name="Hu C.-J."/>
            <person name="Li W.-J."/>
        </authorList>
    </citation>
    <scope>NUCLEOTIDE SEQUENCE [LARGE SCALE GENOMIC DNA]</scope>
    <source>
        <strain evidence="2 3">SYSU G07232</strain>
    </source>
</reference>
<proteinExistence type="inferred from homology"/>
<dbReference type="Proteomes" id="UP001321492">
    <property type="component" value="Unassembled WGS sequence"/>
</dbReference>
<dbReference type="Gene3D" id="3.10.310.10">
    <property type="entry name" value="Diaminopimelate Epimerase, Chain A, domain 1"/>
    <property type="match status" value="2"/>
</dbReference>